<feature type="region of interest" description="Disordered" evidence="1">
    <location>
        <begin position="32"/>
        <end position="66"/>
    </location>
</feature>
<proteinExistence type="predicted"/>
<keyword evidence="3" id="KW-1185">Reference proteome</keyword>
<reference evidence="2" key="1">
    <citation type="submission" date="2020-05" db="UniProtKB">
        <authorList>
            <consortium name="EnsemblMetazoa"/>
        </authorList>
    </citation>
    <scope>IDENTIFICATION</scope>
    <source>
        <strain evidence="2">MAF</strain>
    </source>
</reference>
<evidence type="ECO:0000256" key="1">
    <source>
        <dbReference type="SAM" id="MobiDB-lite"/>
    </source>
</evidence>
<protein>
    <submittedName>
        <fullName evidence="2">Uncharacterized protein</fullName>
    </submittedName>
</protein>
<evidence type="ECO:0000313" key="3">
    <source>
        <dbReference type="Proteomes" id="UP000075903"/>
    </source>
</evidence>
<name>A0A182V7N9_ANOME</name>
<dbReference type="AlphaFoldDB" id="A0A182V7N9"/>
<dbReference type="EnsemblMetazoa" id="AMEM010263-RA">
    <property type="protein sequence ID" value="AMEM010263-PA"/>
    <property type="gene ID" value="AMEM010263"/>
</dbReference>
<accession>A0A182V7N9</accession>
<organism evidence="2 3">
    <name type="scientific">Anopheles merus</name>
    <name type="common">Mosquito</name>
    <dbReference type="NCBI Taxonomy" id="30066"/>
    <lineage>
        <taxon>Eukaryota</taxon>
        <taxon>Metazoa</taxon>
        <taxon>Ecdysozoa</taxon>
        <taxon>Arthropoda</taxon>
        <taxon>Hexapoda</taxon>
        <taxon>Insecta</taxon>
        <taxon>Pterygota</taxon>
        <taxon>Neoptera</taxon>
        <taxon>Endopterygota</taxon>
        <taxon>Diptera</taxon>
        <taxon>Nematocera</taxon>
        <taxon>Culicoidea</taxon>
        <taxon>Culicidae</taxon>
        <taxon>Anophelinae</taxon>
        <taxon>Anopheles</taxon>
    </lineage>
</organism>
<sequence>MIGDCTRREPSVLILTDEKHWDRMNIHFELTSKAHGTEEPNPAGSGEATVVAVGDGGSSGVTDRPQ</sequence>
<dbReference type="VEuPathDB" id="VectorBase:AMEM010263"/>
<dbReference type="Proteomes" id="UP000075903">
    <property type="component" value="Unassembled WGS sequence"/>
</dbReference>
<evidence type="ECO:0000313" key="2">
    <source>
        <dbReference type="EnsemblMetazoa" id="AMEM010263-PA"/>
    </source>
</evidence>